<dbReference type="Proteomes" id="UP000554482">
    <property type="component" value="Unassembled WGS sequence"/>
</dbReference>
<reference evidence="1 2" key="1">
    <citation type="submission" date="2020-06" db="EMBL/GenBank/DDBJ databases">
        <title>Transcriptomic and genomic resources for Thalictrum thalictroides and T. hernandezii: Facilitating candidate gene discovery in an emerging model plant lineage.</title>
        <authorList>
            <person name="Arias T."/>
            <person name="Riano-Pachon D.M."/>
            <person name="Di Stilio V.S."/>
        </authorList>
    </citation>
    <scope>NUCLEOTIDE SEQUENCE [LARGE SCALE GENOMIC DNA]</scope>
    <source>
        <strain evidence="2">cv. WT478/WT964</strain>
        <tissue evidence="1">Leaves</tissue>
    </source>
</reference>
<evidence type="ECO:0000313" key="1">
    <source>
        <dbReference type="EMBL" id="KAF5198063.1"/>
    </source>
</evidence>
<evidence type="ECO:0000313" key="2">
    <source>
        <dbReference type="Proteomes" id="UP000554482"/>
    </source>
</evidence>
<organism evidence="1 2">
    <name type="scientific">Thalictrum thalictroides</name>
    <name type="common">Rue-anemone</name>
    <name type="synonym">Anemone thalictroides</name>
    <dbReference type="NCBI Taxonomy" id="46969"/>
    <lineage>
        <taxon>Eukaryota</taxon>
        <taxon>Viridiplantae</taxon>
        <taxon>Streptophyta</taxon>
        <taxon>Embryophyta</taxon>
        <taxon>Tracheophyta</taxon>
        <taxon>Spermatophyta</taxon>
        <taxon>Magnoliopsida</taxon>
        <taxon>Ranunculales</taxon>
        <taxon>Ranunculaceae</taxon>
        <taxon>Thalictroideae</taxon>
        <taxon>Thalictrum</taxon>
    </lineage>
</organism>
<proteinExistence type="predicted"/>
<dbReference type="AlphaFoldDB" id="A0A7J6WM55"/>
<sequence>SSLVDKLIQRGYTVHAAIQDHGDLQALKGLNCNKLAGGFVFKNSRRGFGATGACIPPSN</sequence>
<dbReference type="OrthoDB" id="2735536at2759"/>
<protein>
    <submittedName>
        <fullName evidence="1">Uncharacterized protein</fullName>
    </submittedName>
</protein>
<comment type="caution">
    <text evidence="1">The sequence shown here is derived from an EMBL/GenBank/DDBJ whole genome shotgun (WGS) entry which is preliminary data.</text>
</comment>
<gene>
    <name evidence="1" type="ORF">FRX31_012350</name>
</gene>
<accession>A0A7J6WM55</accession>
<feature type="non-terminal residue" evidence="1">
    <location>
        <position position="59"/>
    </location>
</feature>
<name>A0A7J6WM55_THATH</name>
<keyword evidence="2" id="KW-1185">Reference proteome</keyword>
<dbReference type="EMBL" id="JABWDY010013789">
    <property type="protein sequence ID" value="KAF5198063.1"/>
    <property type="molecule type" value="Genomic_DNA"/>
</dbReference>